<dbReference type="AlphaFoldDB" id="A0A3L6E0G6"/>
<dbReference type="Proteomes" id="UP000251960">
    <property type="component" value="Chromosome 7"/>
</dbReference>
<name>A0A3L6E0G6_MAIZE</name>
<accession>A0A3L6E0G6</accession>
<gene>
    <name evidence="1" type="ORF">Zm00014a_023875</name>
</gene>
<sequence length="60" mass="6702">MRSRANSRHPKEELKSVVEASSPVCAQVDPSGIGSLPRLVWLLHLARWSMIRQLMTQSCG</sequence>
<proteinExistence type="predicted"/>
<organism evidence="1">
    <name type="scientific">Zea mays</name>
    <name type="common">Maize</name>
    <dbReference type="NCBI Taxonomy" id="4577"/>
    <lineage>
        <taxon>Eukaryota</taxon>
        <taxon>Viridiplantae</taxon>
        <taxon>Streptophyta</taxon>
        <taxon>Embryophyta</taxon>
        <taxon>Tracheophyta</taxon>
        <taxon>Spermatophyta</taxon>
        <taxon>Magnoliopsida</taxon>
        <taxon>Liliopsida</taxon>
        <taxon>Poales</taxon>
        <taxon>Poaceae</taxon>
        <taxon>PACMAD clade</taxon>
        <taxon>Panicoideae</taxon>
        <taxon>Andropogonodae</taxon>
        <taxon>Andropogoneae</taxon>
        <taxon>Tripsacinae</taxon>
        <taxon>Zea</taxon>
    </lineage>
</organism>
<protein>
    <submittedName>
        <fullName evidence="1">Uncharacterized protein</fullName>
    </submittedName>
</protein>
<dbReference type="EMBL" id="NCVQ01000008">
    <property type="protein sequence ID" value="PWZ14285.1"/>
    <property type="molecule type" value="Genomic_DNA"/>
</dbReference>
<evidence type="ECO:0000313" key="1">
    <source>
        <dbReference type="EMBL" id="PWZ14285.1"/>
    </source>
</evidence>
<comment type="caution">
    <text evidence="1">The sequence shown here is derived from an EMBL/GenBank/DDBJ whole genome shotgun (WGS) entry which is preliminary data.</text>
</comment>
<reference evidence="1" key="1">
    <citation type="journal article" date="2018" name="Nat. Genet.">
        <title>Extensive intraspecific gene order and gene structural variations between Mo17 and other maize genomes.</title>
        <authorList>
            <person name="Sun S."/>
            <person name="Zhou Y."/>
            <person name="Chen J."/>
            <person name="Shi J."/>
            <person name="Zhao H."/>
            <person name="Zhao H."/>
            <person name="Song W."/>
            <person name="Zhang M."/>
            <person name="Cui Y."/>
            <person name="Dong X."/>
            <person name="Liu H."/>
            <person name="Ma X."/>
            <person name="Jiao Y."/>
            <person name="Wang B."/>
            <person name="Wei X."/>
            <person name="Stein J.C."/>
            <person name="Glaubitz J.C."/>
            <person name="Lu F."/>
            <person name="Yu G."/>
            <person name="Liang C."/>
            <person name="Fengler K."/>
            <person name="Li B."/>
            <person name="Rafalski A."/>
            <person name="Schnable P.S."/>
            <person name="Ware D.H."/>
            <person name="Buckler E.S."/>
            <person name="Lai J."/>
        </authorList>
    </citation>
    <scope>NUCLEOTIDE SEQUENCE [LARGE SCALE GENOMIC DNA]</scope>
    <source>
        <tissue evidence="1">Seedling</tissue>
    </source>
</reference>